<keyword evidence="1" id="KW-1133">Transmembrane helix</keyword>
<sequence length="119" mass="13985">MSDMSVRVKGYLEQLKDYSTQKKDQLKEVPRNVWLKNIPAILFILTFMGYLMFASKGHSLIWGIVFILGLAYSIFLIHYWKKDRDFNIHLSIVLLLMSLPLASFEVFSYLFSILFKNLL</sequence>
<keyword evidence="1" id="KW-0812">Transmembrane</keyword>
<accession>A0ABW5QCB6</accession>
<dbReference type="Proteomes" id="UP001597452">
    <property type="component" value="Unassembled WGS sequence"/>
</dbReference>
<proteinExistence type="predicted"/>
<dbReference type="EMBL" id="JBHUMZ010000025">
    <property type="protein sequence ID" value="MFD2639461.1"/>
    <property type="molecule type" value="Genomic_DNA"/>
</dbReference>
<keyword evidence="3" id="KW-1185">Reference proteome</keyword>
<protein>
    <submittedName>
        <fullName evidence="2">Uncharacterized protein</fullName>
    </submittedName>
</protein>
<feature type="transmembrane region" description="Helical" evidence="1">
    <location>
        <begin position="92"/>
        <end position="115"/>
    </location>
</feature>
<dbReference type="RefSeq" id="WP_377329372.1">
    <property type="nucleotide sequence ID" value="NZ_JBHUMZ010000025.1"/>
</dbReference>
<evidence type="ECO:0000313" key="3">
    <source>
        <dbReference type="Proteomes" id="UP001597452"/>
    </source>
</evidence>
<name>A0ABW5QCB6_9BACI</name>
<gene>
    <name evidence="2" type="ORF">ACFSW4_11325</name>
</gene>
<evidence type="ECO:0000256" key="1">
    <source>
        <dbReference type="SAM" id="Phobius"/>
    </source>
</evidence>
<feature type="transmembrane region" description="Helical" evidence="1">
    <location>
        <begin position="59"/>
        <end position="80"/>
    </location>
</feature>
<keyword evidence="1" id="KW-0472">Membrane</keyword>
<organism evidence="2 3">
    <name type="scientific">Piscibacillus salipiscarius</name>
    <dbReference type="NCBI Taxonomy" id="299480"/>
    <lineage>
        <taxon>Bacteria</taxon>
        <taxon>Bacillati</taxon>
        <taxon>Bacillota</taxon>
        <taxon>Bacilli</taxon>
        <taxon>Bacillales</taxon>
        <taxon>Bacillaceae</taxon>
        <taxon>Piscibacillus</taxon>
    </lineage>
</organism>
<comment type="caution">
    <text evidence="2">The sequence shown here is derived from an EMBL/GenBank/DDBJ whole genome shotgun (WGS) entry which is preliminary data.</text>
</comment>
<feature type="transmembrane region" description="Helical" evidence="1">
    <location>
        <begin position="33"/>
        <end position="53"/>
    </location>
</feature>
<reference evidence="3" key="1">
    <citation type="journal article" date="2019" name="Int. J. Syst. Evol. Microbiol.">
        <title>The Global Catalogue of Microorganisms (GCM) 10K type strain sequencing project: providing services to taxonomists for standard genome sequencing and annotation.</title>
        <authorList>
            <consortium name="The Broad Institute Genomics Platform"/>
            <consortium name="The Broad Institute Genome Sequencing Center for Infectious Disease"/>
            <person name="Wu L."/>
            <person name="Ma J."/>
        </authorList>
    </citation>
    <scope>NUCLEOTIDE SEQUENCE [LARGE SCALE GENOMIC DNA]</scope>
    <source>
        <strain evidence="3">TISTR 1571</strain>
    </source>
</reference>
<evidence type="ECO:0000313" key="2">
    <source>
        <dbReference type="EMBL" id="MFD2639461.1"/>
    </source>
</evidence>